<dbReference type="Proteomes" id="UP000046392">
    <property type="component" value="Unplaced"/>
</dbReference>
<dbReference type="WBParaSite" id="SPAL_0001716800.1">
    <property type="protein sequence ID" value="SPAL_0001716800.1"/>
    <property type="gene ID" value="SPAL_0001716800"/>
</dbReference>
<organism evidence="1 2">
    <name type="scientific">Strongyloides papillosus</name>
    <name type="common">Intestinal threadworm</name>
    <dbReference type="NCBI Taxonomy" id="174720"/>
    <lineage>
        <taxon>Eukaryota</taxon>
        <taxon>Metazoa</taxon>
        <taxon>Ecdysozoa</taxon>
        <taxon>Nematoda</taxon>
        <taxon>Chromadorea</taxon>
        <taxon>Rhabditida</taxon>
        <taxon>Tylenchina</taxon>
        <taxon>Panagrolaimomorpha</taxon>
        <taxon>Strongyloidoidea</taxon>
        <taxon>Strongyloididae</taxon>
        <taxon>Strongyloides</taxon>
    </lineage>
</organism>
<reference evidence="2" key="1">
    <citation type="submission" date="2017-02" db="UniProtKB">
        <authorList>
            <consortium name="WormBaseParasite"/>
        </authorList>
    </citation>
    <scope>IDENTIFICATION</scope>
</reference>
<accession>A0A0N5CH46</accession>
<evidence type="ECO:0000313" key="2">
    <source>
        <dbReference type="WBParaSite" id="SPAL_0001716800.1"/>
    </source>
</evidence>
<protein>
    <submittedName>
        <fullName evidence="2">Uncharacterized protein</fullName>
    </submittedName>
</protein>
<dbReference type="AlphaFoldDB" id="A0A0N5CH46"/>
<proteinExistence type="predicted"/>
<keyword evidence="1" id="KW-1185">Reference proteome</keyword>
<sequence>MCTILKRKIKDVTLLEVAKTTTNVILVARSIFTGIMLLNFTMKKSIFSCIRLLLRGNTVSQDTTKDNNLVKEVDVYFKQLKDAWI</sequence>
<evidence type="ECO:0000313" key="1">
    <source>
        <dbReference type="Proteomes" id="UP000046392"/>
    </source>
</evidence>
<name>A0A0N5CH46_STREA</name>